<accession>A0ABY6FQN6</accession>
<feature type="domain" description="Gp28/Gp37-like" evidence="1">
    <location>
        <begin position="4"/>
        <end position="345"/>
    </location>
</feature>
<dbReference type="InterPro" id="IPR029432">
    <property type="entry name" value="Gp28/Gp37-like_dom"/>
</dbReference>
<sequence length="372" mass="39957">MFRIDIYDRAFRWKAPLGDFKKVEATLRWNAVSELTLTLAASHHRAALLAEPGARIRVKFRDVVFSGPVRQRKGAGPGATGEVVFTAQSDFRVLRNFLGWPNPGGTLAQQGDEGAYYSIGRRPAETVLKDAVRRNIVQRAGYSKLTVAPDQGRGAVTAVTFRMHPLADRLFPAVSDAGLGVTVAQEGAGLVLDCHVPAPYPNVLTEQSRVIQKWEFSGVAPEATRGVIGAQGQGELREFIGFSDAARESAWGDVVEVFRDARDTSDSTTHAQRGQAALEESAARGSLTVELAESGNFQMLTKKGLNLGQVVTARVGPGIEVTEVLHEVDLSFTPADGLKLSATIGPKDDPLDNLMQAITALSRGVLDLKAGT</sequence>
<reference evidence="2" key="1">
    <citation type="submission" date="2022-09" db="EMBL/GenBank/DDBJ databases">
        <authorList>
            <person name="Li D."/>
            <person name="Cheng J."/>
            <person name="Li Y."/>
        </authorList>
    </citation>
    <scope>NUCLEOTIDE SEQUENCE</scope>
    <source>
        <strain evidence="2">DL</strain>
    </source>
</reference>
<name>A0ABY6FQN6_9MICC</name>
<dbReference type="RefSeq" id="WP_263127514.1">
    <property type="nucleotide sequence ID" value="NZ_CP106856.1"/>
</dbReference>
<protein>
    <submittedName>
        <fullName evidence="2">Siphovirus ReqiPepy6 Gp37-like family protein</fullName>
    </submittedName>
</protein>
<evidence type="ECO:0000313" key="3">
    <source>
        <dbReference type="Proteomes" id="UP001063368"/>
    </source>
</evidence>
<evidence type="ECO:0000313" key="2">
    <source>
        <dbReference type="EMBL" id="UYB35509.1"/>
    </source>
</evidence>
<dbReference type="Proteomes" id="UP001063368">
    <property type="component" value="Chromosome"/>
</dbReference>
<dbReference type="Pfam" id="PF14594">
    <property type="entry name" value="Sipho_Gp37"/>
    <property type="match status" value="1"/>
</dbReference>
<dbReference type="EMBL" id="CP106856">
    <property type="protein sequence ID" value="UYB35509.1"/>
    <property type="molecule type" value="Genomic_DNA"/>
</dbReference>
<keyword evidence="3" id="KW-1185">Reference proteome</keyword>
<evidence type="ECO:0000259" key="1">
    <source>
        <dbReference type="Pfam" id="PF14594"/>
    </source>
</evidence>
<gene>
    <name evidence="2" type="ORF">N9A08_12870</name>
</gene>
<proteinExistence type="predicted"/>
<organism evidence="2 3">
    <name type="scientific">Arthrobacter koreensis</name>
    <dbReference type="NCBI Taxonomy" id="199136"/>
    <lineage>
        <taxon>Bacteria</taxon>
        <taxon>Bacillati</taxon>
        <taxon>Actinomycetota</taxon>
        <taxon>Actinomycetes</taxon>
        <taxon>Micrococcales</taxon>
        <taxon>Micrococcaceae</taxon>
        <taxon>Arthrobacter</taxon>
    </lineage>
</organism>